<evidence type="ECO:0000256" key="7">
    <source>
        <dbReference type="ARBA" id="ARBA00022801"/>
    </source>
</evidence>
<dbReference type="PANTHER" id="PTHR43651:SF11">
    <property type="entry name" value="MALTO-OLIGOSYLTREHALOSE TREHALOHYDROLASE"/>
    <property type="match status" value="1"/>
</dbReference>
<dbReference type="AlphaFoldDB" id="A0A368HB48"/>
<dbReference type="EMBL" id="PSYR01000004">
    <property type="protein sequence ID" value="RCN55266.1"/>
    <property type="molecule type" value="Genomic_DNA"/>
</dbReference>
<dbReference type="Pfam" id="PF02922">
    <property type="entry name" value="CBM_48"/>
    <property type="match status" value="1"/>
</dbReference>
<dbReference type="GO" id="GO:0005737">
    <property type="term" value="C:cytoplasm"/>
    <property type="evidence" value="ECO:0007669"/>
    <property type="project" value="UniProtKB-SubCell"/>
</dbReference>
<evidence type="ECO:0000256" key="2">
    <source>
        <dbReference type="ARBA" id="ARBA00005199"/>
    </source>
</evidence>
<evidence type="ECO:0000256" key="10">
    <source>
        <dbReference type="ARBA" id="ARBA00034013"/>
    </source>
</evidence>
<feature type="domain" description="Glycosyl hydrolase family 13 catalytic" evidence="13">
    <location>
        <begin position="108"/>
        <end position="473"/>
    </location>
</feature>
<dbReference type="UniPathway" id="UPA00299"/>
<reference evidence="14 15" key="1">
    <citation type="submission" date="2018-02" db="EMBL/GenBank/DDBJ databases">
        <title>Insights into the biology of acidophilic members of the Acidiferrobacteraceae family derived from comparative genomic analyses.</title>
        <authorList>
            <person name="Issotta F."/>
            <person name="Thyssen C."/>
            <person name="Mena C."/>
            <person name="Moya A."/>
            <person name="Bellenberg S."/>
            <person name="Sproer C."/>
            <person name="Covarrubias P.C."/>
            <person name="Sand W."/>
            <person name="Quatrini R."/>
            <person name="Vera M."/>
        </authorList>
    </citation>
    <scope>NUCLEOTIDE SEQUENCE [LARGE SCALE GENOMIC DNA]</scope>
    <source>
        <strain evidence="15">m-1</strain>
    </source>
</reference>
<evidence type="ECO:0000256" key="12">
    <source>
        <dbReference type="SAM" id="MobiDB-lite"/>
    </source>
</evidence>
<dbReference type="Pfam" id="PF11941">
    <property type="entry name" value="DUF3459"/>
    <property type="match status" value="1"/>
</dbReference>
<accession>A0A368HB48</accession>
<sequence length="775" mass="85434">MTVHEDTRTPGVARRHEPLGFGAECVEDGVRFRLWAPAARQVDVVLEDEGVVVPMDALEGGWFQVTSGQARPGSLYRYRIDGGLHVPDPASRFQPRDVHGPSEVVDAHAFAWSDGGWRGRPWGEVVVYELHVGTFSPEGTFAGAMALLPRLATLGVTAIELMPLADFPGRANWGYDGVLPFAPDSRYGRPEDLKALIAAAHGLGLMVFVDVVYNHFGPDGNYLGVYAPEFFTSRHRTPWGDAINFDGPGSVTVRAYFTANARYWLHEYHCDGLRFDAVHAIVDDSPQSILTAIAEAVAPLRACGRHIHLVLENENNEAGHLNGSDGPQGFTAQWNDDIHHVLHVLLTGERDGYYADYMDDPAGRLGRCLTEGFAYQGEWSAVREGVRGESTRGLSPTAFVGFLQNHDQIGNRAFGERITALASPAAVRAATAVLLLAPSPPLLFMGQEFACSRPFLFFCDFGPELASAVTEGRRREFARFPEFADESRRAHIPDPNDPATLIKSRLDWTEAERSPGRDWLTFHRELLATRARHIGARLAAGEVRTLGFNRFGARGLTVGWLFADGAQLHLAANLGDADAVVADRMSPAPMTLYETCAPAGGGSVPGRSAGAYGRVRPTRRQAVREPASEHIARGIVGPRAGASWVPRARHLPLAVSQRLWFSRCHTTCPVSGRTRYQPLLRLTVPQGPRRQQSWLRYRRPYTHQSRGRHRDRAAGLRADTQCPRALPDPRCRPKPYARRRSRKPLVVGRTGAREAVPVRALFRYRLGDARAALRG</sequence>
<organism evidence="14 15">
    <name type="scientific">Acidiferrobacter thiooxydans</name>
    <dbReference type="NCBI Taxonomy" id="163359"/>
    <lineage>
        <taxon>Bacteria</taxon>
        <taxon>Pseudomonadati</taxon>
        <taxon>Pseudomonadota</taxon>
        <taxon>Gammaproteobacteria</taxon>
        <taxon>Acidiferrobacterales</taxon>
        <taxon>Acidiferrobacteraceae</taxon>
        <taxon>Acidiferrobacter</taxon>
    </lineage>
</organism>
<evidence type="ECO:0000256" key="11">
    <source>
        <dbReference type="NCBIfam" id="TIGR02402"/>
    </source>
</evidence>
<dbReference type="InterPro" id="IPR004193">
    <property type="entry name" value="Glyco_hydro_13_N"/>
</dbReference>
<dbReference type="SUPFAM" id="SSF81296">
    <property type="entry name" value="E set domains"/>
    <property type="match status" value="1"/>
</dbReference>
<dbReference type="NCBIfam" id="TIGR02402">
    <property type="entry name" value="trehalose_TreZ"/>
    <property type="match status" value="1"/>
</dbReference>
<dbReference type="InterPro" id="IPR044901">
    <property type="entry name" value="Trehalose_TreZ_E-set_sf"/>
</dbReference>
<dbReference type="InterPro" id="IPR022567">
    <property type="entry name" value="DUF3459"/>
</dbReference>
<name>A0A368HB48_9GAMM</name>
<protein>
    <recommendedName>
        <fullName evidence="5 11">Malto-oligosyltrehalose trehalohydrolase</fullName>
        <ecNumber evidence="4 11">3.2.1.141</ecNumber>
    </recommendedName>
</protein>
<comment type="subcellular location">
    <subcellularLocation>
        <location evidence="1">Cytoplasm</location>
    </subcellularLocation>
</comment>
<gene>
    <name evidence="14" type="primary">treZ</name>
    <name evidence="14" type="ORF">C4900_15630</name>
</gene>
<keyword evidence="15" id="KW-1185">Reference proteome</keyword>
<comment type="catalytic activity">
    <reaction evidence="10">
        <text>hydrolysis of (1-&gt;4)-alpha-D-glucosidic linkage in 4-alpha-D-[(1-&gt;4)-alpha-D-glucanosyl]n trehalose to yield trehalose and (1-&gt;4)-alpha-D-glucan.</text>
        <dbReference type="EC" id="3.2.1.141"/>
    </reaction>
</comment>
<evidence type="ECO:0000313" key="15">
    <source>
        <dbReference type="Proteomes" id="UP000253250"/>
    </source>
</evidence>
<dbReference type="OrthoDB" id="9800174at2"/>
<evidence type="ECO:0000256" key="1">
    <source>
        <dbReference type="ARBA" id="ARBA00004496"/>
    </source>
</evidence>
<dbReference type="CDD" id="cd11325">
    <property type="entry name" value="AmyAc_GTHase"/>
    <property type="match status" value="1"/>
</dbReference>
<evidence type="ECO:0000256" key="3">
    <source>
        <dbReference type="ARBA" id="ARBA00008061"/>
    </source>
</evidence>
<evidence type="ECO:0000256" key="5">
    <source>
        <dbReference type="ARBA" id="ARBA00015938"/>
    </source>
</evidence>
<dbReference type="Gene3D" id="1.10.10.760">
    <property type="entry name" value="E-set domains of sugar-utilizing enzymes"/>
    <property type="match status" value="1"/>
</dbReference>
<evidence type="ECO:0000256" key="4">
    <source>
        <dbReference type="ARBA" id="ARBA00012268"/>
    </source>
</evidence>
<proteinExistence type="inferred from homology"/>
<keyword evidence="6" id="KW-0963">Cytoplasm</keyword>
<dbReference type="InterPro" id="IPR017853">
    <property type="entry name" value="GH"/>
</dbReference>
<comment type="similarity">
    <text evidence="3">Belongs to the glycosyl hydrolase 13 family.</text>
</comment>
<keyword evidence="8" id="KW-0119">Carbohydrate metabolism</keyword>
<dbReference type="Proteomes" id="UP000253250">
    <property type="component" value="Unassembled WGS sequence"/>
</dbReference>
<dbReference type="InterPro" id="IPR006047">
    <property type="entry name" value="GH13_cat_dom"/>
</dbReference>
<dbReference type="Pfam" id="PF00128">
    <property type="entry name" value="Alpha-amylase"/>
    <property type="match status" value="1"/>
</dbReference>
<dbReference type="EC" id="3.2.1.141" evidence="4 11"/>
<evidence type="ECO:0000256" key="6">
    <source>
        <dbReference type="ARBA" id="ARBA00022490"/>
    </source>
</evidence>
<dbReference type="InterPro" id="IPR012768">
    <property type="entry name" value="Trehalose_TreZ"/>
</dbReference>
<keyword evidence="7 14" id="KW-0378">Hydrolase</keyword>
<comment type="pathway">
    <text evidence="2">Glycan biosynthesis; trehalose biosynthesis.</text>
</comment>
<comment type="caution">
    <text evidence="14">The sequence shown here is derived from an EMBL/GenBank/DDBJ whole genome shotgun (WGS) entry which is preliminary data.</text>
</comment>
<dbReference type="GO" id="GO:0005992">
    <property type="term" value="P:trehalose biosynthetic process"/>
    <property type="evidence" value="ECO:0007669"/>
    <property type="project" value="UniProtKB-UniRule"/>
</dbReference>
<dbReference type="SMART" id="SM00642">
    <property type="entry name" value="Aamy"/>
    <property type="match status" value="1"/>
</dbReference>
<dbReference type="GO" id="GO:0033942">
    <property type="term" value="F:4-alpha-D-(1-&gt;4)-alpha-D-glucanotrehalose trehalohydrolase activity"/>
    <property type="evidence" value="ECO:0007669"/>
    <property type="project" value="UniProtKB-EC"/>
</dbReference>
<evidence type="ECO:0000313" key="14">
    <source>
        <dbReference type="EMBL" id="RCN55266.1"/>
    </source>
</evidence>
<dbReference type="PANTHER" id="PTHR43651">
    <property type="entry name" value="1,4-ALPHA-GLUCAN-BRANCHING ENZYME"/>
    <property type="match status" value="1"/>
</dbReference>
<dbReference type="InterPro" id="IPR014756">
    <property type="entry name" value="Ig_E-set"/>
</dbReference>
<feature type="compositionally biased region" description="Basic residues" evidence="12">
    <location>
        <begin position="732"/>
        <end position="743"/>
    </location>
</feature>
<dbReference type="Gene3D" id="2.60.40.10">
    <property type="entry name" value="Immunoglobulins"/>
    <property type="match status" value="1"/>
</dbReference>
<keyword evidence="9" id="KW-0326">Glycosidase</keyword>
<evidence type="ECO:0000259" key="13">
    <source>
        <dbReference type="SMART" id="SM00642"/>
    </source>
</evidence>
<dbReference type="SUPFAM" id="SSF51445">
    <property type="entry name" value="(Trans)glycosidases"/>
    <property type="match status" value="1"/>
</dbReference>
<dbReference type="InterPro" id="IPR013783">
    <property type="entry name" value="Ig-like_fold"/>
</dbReference>
<feature type="region of interest" description="Disordered" evidence="12">
    <location>
        <begin position="721"/>
        <end position="745"/>
    </location>
</feature>
<dbReference type="Gene3D" id="3.20.20.80">
    <property type="entry name" value="Glycosidases"/>
    <property type="match status" value="1"/>
</dbReference>
<evidence type="ECO:0000256" key="9">
    <source>
        <dbReference type="ARBA" id="ARBA00023295"/>
    </source>
</evidence>
<dbReference type="CDD" id="cd02853">
    <property type="entry name" value="E_set_MTHase_like_N"/>
    <property type="match status" value="1"/>
</dbReference>
<evidence type="ECO:0000256" key="8">
    <source>
        <dbReference type="ARBA" id="ARBA00023277"/>
    </source>
</evidence>